<dbReference type="AlphaFoldDB" id="A0AA38HPH7"/>
<gene>
    <name evidence="2" type="ORF">Zmor_003651</name>
</gene>
<dbReference type="Proteomes" id="UP001168821">
    <property type="component" value="Unassembled WGS sequence"/>
</dbReference>
<dbReference type="InterPro" id="IPR048367">
    <property type="entry name" value="TNP-like_RNaseH_C"/>
</dbReference>
<reference evidence="2" key="1">
    <citation type="journal article" date="2023" name="G3 (Bethesda)">
        <title>Whole genome assemblies of Zophobas morio and Tenebrio molitor.</title>
        <authorList>
            <person name="Kaur S."/>
            <person name="Stinson S.A."/>
            <person name="diCenzo G.C."/>
        </authorList>
    </citation>
    <scope>NUCLEOTIDE SEQUENCE</scope>
    <source>
        <strain evidence="2">QUZm001</strain>
    </source>
</reference>
<dbReference type="Pfam" id="PF21789">
    <property type="entry name" value="TNP-like_RNaseH_C"/>
    <property type="match status" value="1"/>
</dbReference>
<organism evidence="2 3">
    <name type="scientific">Zophobas morio</name>
    <dbReference type="NCBI Taxonomy" id="2755281"/>
    <lineage>
        <taxon>Eukaryota</taxon>
        <taxon>Metazoa</taxon>
        <taxon>Ecdysozoa</taxon>
        <taxon>Arthropoda</taxon>
        <taxon>Hexapoda</taxon>
        <taxon>Insecta</taxon>
        <taxon>Pterygota</taxon>
        <taxon>Neoptera</taxon>
        <taxon>Endopterygota</taxon>
        <taxon>Coleoptera</taxon>
        <taxon>Polyphaga</taxon>
        <taxon>Cucujiformia</taxon>
        <taxon>Tenebrionidae</taxon>
        <taxon>Zophobas</taxon>
    </lineage>
</organism>
<accession>A0AA38HPH7</accession>
<proteinExistence type="predicted"/>
<evidence type="ECO:0000313" key="2">
    <source>
        <dbReference type="EMBL" id="KAJ3640347.1"/>
    </source>
</evidence>
<dbReference type="EMBL" id="JALNTZ010000010">
    <property type="protein sequence ID" value="KAJ3640347.1"/>
    <property type="molecule type" value="Genomic_DNA"/>
</dbReference>
<keyword evidence="3" id="KW-1185">Reference proteome</keyword>
<comment type="caution">
    <text evidence="2">The sequence shown here is derived from an EMBL/GenBank/DDBJ whole genome shotgun (WGS) entry which is preliminary data.</text>
</comment>
<feature type="domain" description="Transposable element P transposase-like RNase H C-terminal" evidence="1">
    <location>
        <begin position="84"/>
        <end position="117"/>
    </location>
</feature>
<evidence type="ECO:0000259" key="1">
    <source>
        <dbReference type="Pfam" id="PF21789"/>
    </source>
</evidence>
<protein>
    <recommendedName>
        <fullName evidence="1">Transposable element P transposase-like RNase H C-terminal domain-containing protein</fullName>
    </recommendedName>
</protein>
<evidence type="ECO:0000313" key="3">
    <source>
        <dbReference type="Proteomes" id="UP001168821"/>
    </source>
</evidence>
<name>A0AA38HPH7_9CUCU</name>
<sequence length="214" mass="24239">MFDALNRKLPHQGVKPYSHDFTVLQEAISWLDSWENEYSKGRISSTHFLSKSTAEGLRITLHSALDFCLYITKKYGFSYLLTGKINQDPLEKFFGTVRLAGGQNDHPATPTFLQLYKLLSTYSILRPPKHGNCSISKDEPPSTLLSIEDLKQVCYKKVATTSSATEKLKQRLDGIIETTEYEADDFLNISASFADIADCVIYYVTGYLCKQIRK</sequence>